<keyword evidence="1" id="KW-0472">Membrane</keyword>
<gene>
    <name evidence="2" type="ORF">FYJ85_21145</name>
</gene>
<sequence length="216" mass="23937">MKHRFSKRKRLIAFFIGLVLAGFGVALSTRPGLGTSPIASLPYVVPFILPCTLGMTTVVLNMLFLLMQFAILRSRFQWRQLAQLPTLLAFGFFIDLGMWLSSFYIPEHYLLRLAEEFLGCTLLATGIAFQLLADISYIPGDGFVRTIATEYRIPFGIAKVGVDSSIAIAAVLLSLCWFQTISGIREGTILAALLVGALIRALQHPLRFVKRQLVKA</sequence>
<dbReference type="AlphaFoldDB" id="A0A844GAY9"/>
<evidence type="ECO:0000313" key="3">
    <source>
        <dbReference type="Proteomes" id="UP000435649"/>
    </source>
</evidence>
<reference evidence="2 3" key="1">
    <citation type="submission" date="2019-08" db="EMBL/GenBank/DDBJ databases">
        <title>In-depth cultivation of the pig gut microbiome towards novel bacterial diversity and tailored functional studies.</title>
        <authorList>
            <person name="Wylensek D."/>
            <person name="Hitch T.C.A."/>
            <person name="Clavel T."/>
        </authorList>
    </citation>
    <scope>NUCLEOTIDE SEQUENCE [LARGE SCALE GENOMIC DNA]</scope>
    <source>
        <strain evidence="2 3">BBE-744-WT-12</strain>
    </source>
</reference>
<accession>A0A844GAY9</accession>
<feature type="transmembrane region" description="Helical" evidence="1">
    <location>
        <begin position="84"/>
        <end position="105"/>
    </location>
</feature>
<protein>
    <submittedName>
        <fullName evidence="2">YitT family protein</fullName>
    </submittedName>
</protein>
<dbReference type="InterPro" id="IPR038750">
    <property type="entry name" value="YczE/YyaS-like"/>
</dbReference>
<keyword evidence="1" id="KW-0812">Transmembrane</keyword>
<dbReference type="EMBL" id="VUNS01000040">
    <property type="protein sequence ID" value="MST99538.1"/>
    <property type="molecule type" value="Genomic_DNA"/>
</dbReference>
<evidence type="ECO:0000313" key="2">
    <source>
        <dbReference type="EMBL" id="MST99538.1"/>
    </source>
</evidence>
<evidence type="ECO:0000256" key="1">
    <source>
        <dbReference type="SAM" id="Phobius"/>
    </source>
</evidence>
<comment type="caution">
    <text evidence="2">The sequence shown here is derived from an EMBL/GenBank/DDBJ whole genome shotgun (WGS) entry which is preliminary data.</text>
</comment>
<organism evidence="2 3">
    <name type="scientific">Victivallis lenta</name>
    <dbReference type="NCBI Taxonomy" id="2606640"/>
    <lineage>
        <taxon>Bacteria</taxon>
        <taxon>Pseudomonadati</taxon>
        <taxon>Lentisphaerota</taxon>
        <taxon>Lentisphaeria</taxon>
        <taxon>Victivallales</taxon>
        <taxon>Victivallaceae</taxon>
        <taxon>Victivallis</taxon>
    </lineage>
</organism>
<dbReference type="Pfam" id="PF19700">
    <property type="entry name" value="DUF6198"/>
    <property type="match status" value="1"/>
</dbReference>
<keyword evidence="1" id="KW-1133">Transmembrane helix</keyword>
<feature type="transmembrane region" description="Helical" evidence="1">
    <location>
        <begin position="187"/>
        <end position="203"/>
    </location>
</feature>
<dbReference type="PANTHER" id="PTHR40078">
    <property type="entry name" value="INTEGRAL MEMBRANE PROTEIN-RELATED"/>
    <property type="match status" value="1"/>
</dbReference>
<feature type="transmembrane region" description="Helical" evidence="1">
    <location>
        <begin position="44"/>
        <end position="72"/>
    </location>
</feature>
<dbReference type="Proteomes" id="UP000435649">
    <property type="component" value="Unassembled WGS sequence"/>
</dbReference>
<dbReference type="PANTHER" id="PTHR40078:SF1">
    <property type="entry name" value="INTEGRAL MEMBRANE PROTEIN"/>
    <property type="match status" value="1"/>
</dbReference>
<feature type="transmembrane region" description="Helical" evidence="1">
    <location>
        <begin position="117"/>
        <end position="139"/>
    </location>
</feature>
<feature type="transmembrane region" description="Helical" evidence="1">
    <location>
        <begin position="160"/>
        <end position="181"/>
    </location>
</feature>
<proteinExistence type="predicted"/>
<name>A0A844GAY9_9BACT</name>
<dbReference type="RefSeq" id="WP_154420713.1">
    <property type="nucleotide sequence ID" value="NZ_VUNS01000040.1"/>
</dbReference>
<keyword evidence="3" id="KW-1185">Reference proteome</keyword>